<dbReference type="RefSeq" id="WP_387418092.1">
    <property type="nucleotide sequence ID" value="NZ_JBIASD010000059.1"/>
</dbReference>
<reference evidence="1 2" key="1">
    <citation type="submission" date="2024-10" db="EMBL/GenBank/DDBJ databases">
        <title>The Natural Products Discovery Center: Release of the First 8490 Sequenced Strains for Exploring Actinobacteria Biosynthetic Diversity.</title>
        <authorList>
            <person name="Kalkreuter E."/>
            <person name="Kautsar S.A."/>
            <person name="Yang D."/>
            <person name="Bader C.D."/>
            <person name="Teijaro C.N."/>
            <person name="Fluegel L."/>
            <person name="Davis C.M."/>
            <person name="Simpson J.R."/>
            <person name="Lauterbach L."/>
            <person name="Steele A.D."/>
            <person name="Gui C."/>
            <person name="Meng S."/>
            <person name="Li G."/>
            <person name="Viehrig K."/>
            <person name="Ye F."/>
            <person name="Su P."/>
            <person name="Kiefer A.F."/>
            <person name="Nichols A."/>
            <person name="Cepeda A.J."/>
            <person name="Yan W."/>
            <person name="Fan B."/>
            <person name="Jiang Y."/>
            <person name="Adhikari A."/>
            <person name="Zheng C.-J."/>
            <person name="Schuster L."/>
            <person name="Cowan T.M."/>
            <person name="Smanski M.J."/>
            <person name="Chevrette M.G."/>
            <person name="De Carvalho L.P.S."/>
            <person name="Shen B."/>
        </authorList>
    </citation>
    <scope>NUCLEOTIDE SEQUENCE [LARGE SCALE GENOMIC DNA]</scope>
    <source>
        <strain evidence="1 2">NPDC002173</strain>
    </source>
</reference>
<comment type="caution">
    <text evidence="1">The sequence shown here is derived from an EMBL/GenBank/DDBJ whole genome shotgun (WGS) entry which is preliminary data.</text>
</comment>
<dbReference type="EMBL" id="JBIASD010000059">
    <property type="protein sequence ID" value="MFF3671943.1"/>
    <property type="molecule type" value="Genomic_DNA"/>
</dbReference>
<organism evidence="1 2">
    <name type="scientific">Microtetraspora malaysiensis</name>
    <dbReference type="NCBI Taxonomy" id="161358"/>
    <lineage>
        <taxon>Bacteria</taxon>
        <taxon>Bacillati</taxon>
        <taxon>Actinomycetota</taxon>
        <taxon>Actinomycetes</taxon>
        <taxon>Streptosporangiales</taxon>
        <taxon>Streptosporangiaceae</taxon>
        <taxon>Microtetraspora</taxon>
    </lineage>
</organism>
<evidence type="ECO:0000313" key="2">
    <source>
        <dbReference type="Proteomes" id="UP001602013"/>
    </source>
</evidence>
<keyword evidence="2" id="KW-1185">Reference proteome</keyword>
<dbReference type="Proteomes" id="UP001602013">
    <property type="component" value="Unassembled WGS sequence"/>
</dbReference>
<proteinExistence type="predicted"/>
<evidence type="ECO:0000313" key="1">
    <source>
        <dbReference type="EMBL" id="MFF3671943.1"/>
    </source>
</evidence>
<name>A0ABW6T3Z0_9ACTN</name>
<accession>A0ABW6T3Z0</accession>
<gene>
    <name evidence="1" type="ORF">ACFYXI_40815</name>
</gene>
<sequence length="79" mass="8973">MLVVADSVDPDGWLVTFGDEMDAAAGGFGGIESRRQPTPAEEILRRSRWRRRNQVTLRRFHDTIEWHEQPGQGSDTPLP</sequence>
<protein>
    <submittedName>
        <fullName evidence="1">Uncharacterized protein</fullName>
    </submittedName>
</protein>